<evidence type="ECO:0000259" key="2">
    <source>
        <dbReference type="Pfam" id="PF19408"/>
    </source>
</evidence>
<feature type="domain" description="PKD-like" evidence="2">
    <location>
        <begin position="108"/>
        <end position="154"/>
    </location>
</feature>
<dbReference type="RefSeq" id="WP_073211910.1">
    <property type="nucleotide sequence ID" value="NZ_FRCL01000030.1"/>
</dbReference>
<reference evidence="4" key="1">
    <citation type="submission" date="2016-11" db="EMBL/GenBank/DDBJ databases">
        <authorList>
            <person name="Varghese N."/>
            <person name="Submissions S."/>
        </authorList>
    </citation>
    <scope>NUCLEOTIDE SEQUENCE [LARGE SCALE GENOMIC DNA]</scope>
    <source>
        <strain evidence="4">CGMCC 1.2749</strain>
    </source>
</reference>
<gene>
    <name evidence="3" type="ORF">SAMN05216269_1302</name>
</gene>
<dbReference type="InterPro" id="IPR045829">
    <property type="entry name" value="PKD_6"/>
</dbReference>
<keyword evidence="1" id="KW-0472">Membrane</keyword>
<dbReference type="Pfam" id="PF19408">
    <property type="entry name" value="PKD_6"/>
    <property type="match status" value="1"/>
</dbReference>
<keyword evidence="1" id="KW-0812">Transmembrane</keyword>
<feature type="transmembrane region" description="Helical" evidence="1">
    <location>
        <begin position="55"/>
        <end position="74"/>
    </location>
</feature>
<evidence type="ECO:0000313" key="3">
    <source>
        <dbReference type="EMBL" id="SHN22034.1"/>
    </source>
</evidence>
<keyword evidence="1" id="KW-1133">Transmembrane helix</keyword>
<dbReference type="Proteomes" id="UP000184092">
    <property type="component" value="Unassembled WGS sequence"/>
</dbReference>
<organism evidence="3 4">
    <name type="scientific">Flavobacterium xinjiangense</name>
    <dbReference type="NCBI Taxonomy" id="178356"/>
    <lineage>
        <taxon>Bacteria</taxon>
        <taxon>Pseudomonadati</taxon>
        <taxon>Bacteroidota</taxon>
        <taxon>Flavobacteriia</taxon>
        <taxon>Flavobacteriales</taxon>
        <taxon>Flavobacteriaceae</taxon>
        <taxon>Flavobacterium</taxon>
    </lineage>
</organism>
<sequence>MKKKFLLNFFAFFSDRDNVLITDENGCKIGLSRMIFSLTDTSNYFVAKTSKNKNVISSMFLLVTLFFLTGFLYAQQPSCNLSGPLIGYFDSGGGNTISINSDVYNTGPKTTYSWKIDKNVPGATIVSGEGTSRIQVKAGTKGGSFAIKLTVTNPDLNGGSSKSSTCTKSVTVSRNLNYK</sequence>
<name>A0A1M7PWN0_9FLAO</name>
<keyword evidence="4" id="KW-1185">Reference proteome</keyword>
<evidence type="ECO:0000256" key="1">
    <source>
        <dbReference type="SAM" id="Phobius"/>
    </source>
</evidence>
<dbReference type="EMBL" id="FRCL01000030">
    <property type="protein sequence ID" value="SHN22034.1"/>
    <property type="molecule type" value="Genomic_DNA"/>
</dbReference>
<protein>
    <recommendedName>
        <fullName evidence="2">PKD-like domain-containing protein</fullName>
    </recommendedName>
</protein>
<evidence type="ECO:0000313" key="4">
    <source>
        <dbReference type="Proteomes" id="UP000184092"/>
    </source>
</evidence>
<dbReference type="AlphaFoldDB" id="A0A1M7PWN0"/>
<proteinExistence type="predicted"/>
<accession>A0A1M7PWN0</accession>